<gene>
    <name evidence="2" type="ORF">V6N12_010761</name>
</gene>
<protein>
    <submittedName>
        <fullName evidence="2">Uncharacterized protein</fullName>
    </submittedName>
</protein>
<name>A0ABR2EL29_9ROSI</name>
<feature type="region of interest" description="Disordered" evidence="1">
    <location>
        <begin position="1"/>
        <end position="28"/>
    </location>
</feature>
<comment type="caution">
    <text evidence="2">The sequence shown here is derived from an EMBL/GenBank/DDBJ whole genome shotgun (WGS) entry which is preliminary data.</text>
</comment>
<organism evidence="2 3">
    <name type="scientific">Hibiscus sabdariffa</name>
    <name type="common">roselle</name>
    <dbReference type="NCBI Taxonomy" id="183260"/>
    <lineage>
        <taxon>Eukaryota</taxon>
        <taxon>Viridiplantae</taxon>
        <taxon>Streptophyta</taxon>
        <taxon>Embryophyta</taxon>
        <taxon>Tracheophyta</taxon>
        <taxon>Spermatophyta</taxon>
        <taxon>Magnoliopsida</taxon>
        <taxon>eudicotyledons</taxon>
        <taxon>Gunneridae</taxon>
        <taxon>Pentapetalae</taxon>
        <taxon>rosids</taxon>
        <taxon>malvids</taxon>
        <taxon>Malvales</taxon>
        <taxon>Malvaceae</taxon>
        <taxon>Malvoideae</taxon>
        <taxon>Hibiscus</taxon>
    </lineage>
</organism>
<feature type="compositionally biased region" description="Low complexity" evidence="1">
    <location>
        <begin position="16"/>
        <end position="26"/>
    </location>
</feature>
<reference evidence="2 3" key="1">
    <citation type="journal article" date="2024" name="G3 (Bethesda)">
        <title>Genome assembly of Hibiscus sabdariffa L. provides insights into metabolisms of medicinal natural products.</title>
        <authorList>
            <person name="Kim T."/>
        </authorList>
    </citation>
    <scope>NUCLEOTIDE SEQUENCE [LARGE SCALE GENOMIC DNA]</scope>
    <source>
        <strain evidence="2">TK-2024</strain>
        <tissue evidence="2">Old leaves</tissue>
    </source>
</reference>
<keyword evidence="3" id="KW-1185">Reference proteome</keyword>
<evidence type="ECO:0000256" key="1">
    <source>
        <dbReference type="SAM" id="MobiDB-lite"/>
    </source>
</evidence>
<proteinExistence type="predicted"/>
<evidence type="ECO:0000313" key="2">
    <source>
        <dbReference type="EMBL" id="KAK8562690.1"/>
    </source>
</evidence>
<dbReference type="EMBL" id="JBBPBM010000012">
    <property type="protein sequence ID" value="KAK8562690.1"/>
    <property type="molecule type" value="Genomic_DNA"/>
</dbReference>
<dbReference type="Proteomes" id="UP001472677">
    <property type="component" value="Unassembled WGS sequence"/>
</dbReference>
<evidence type="ECO:0000313" key="3">
    <source>
        <dbReference type="Proteomes" id="UP001472677"/>
    </source>
</evidence>
<sequence length="93" mass="9764">MAAGNPSKVSATGVGSRRSTSTDDSSNFMVGRPLDVVVLDGMDTDAEIGREEADSGDKREKGYVPSFKDKLVVGQGSAEGSLIITELDVEVKE</sequence>
<accession>A0ABR2EL29</accession>